<dbReference type="RefSeq" id="WP_170071213.1">
    <property type="nucleotide sequence ID" value="NZ_JABBCX010000002.1"/>
</dbReference>
<proteinExistence type="predicted"/>
<dbReference type="EMBL" id="JABBCX010000002">
    <property type="protein sequence ID" value="NMF47470.1"/>
    <property type="molecule type" value="Genomic_DNA"/>
</dbReference>
<feature type="domain" description="ImpA N-terminal" evidence="2">
    <location>
        <begin position="24"/>
        <end position="118"/>
    </location>
</feature>
<evidence type="ECO:0000259" key="2">
    <source>
        <dbReference type="Pfam" id="PF06812"/>
    </source>
</evidence>
<dbReference type="InterPro" id="IPR017739">
    <property type="entry name" value="T6SS-assoc_VCA0119"/>
</dbReference>
<dbReference type="PANTHER" id="PTHR37024:SF5">
    <property type="entry name" value="IMPA N-TERMINAL DOMAIN-CONTAINING PROTEIN"/>
    <property type="match status" value="1"/>
</dbReference>
<dbReference type="Proteomes" id="UP000519126">
    <property type="component" value="Unassembled WGS sequence"/>
</dbReference>
<evidence type="ECO:0000256" key="1">
    <source>
        <dbReference type="SAM" id="MobiDB-lite"/>
    </source>
</evidence>
<dbReference type="InterPro" id="IPR010657">
    <property type="entry name" value="ImpA_N"/>
</dbReference>
<name>A0A7X9U4J8_9GAMM</name>
<dbReference type="PANTHER" id="PTHR37024">
    <property type="entry name" value="TYPE VI SECRETION SYSTEM DUF2094 AND IMPA-RELATED DOMAIN PROTEIN"/>
    <property type="match status" value="1"/>
</dbReference>
<sequence>MNNTPHTHTTWIEWLEALSAPLPGNKCGEDLKYEETFKALKASSSGVGEVDFKVMFIQASDLLNTQSKDLRIVSYLALAATSEFGVTGLTHTLLLFNRLLTTYTDEVHPFKARMRAAVNTWFLQQQERLKGVAQGHDTNAEQWPELIAALTQYNEQCVGLLDSESGPLSTLNEWAKEQEKRNPVPVAEPVQEEKAISTEQKLAENTGVTAPKSEANSTAPAPASAASQLSIGNADIASDSAYLSAVRQLLNFDKEQNNIERVIKLSRAARWTRLALPANENGKTRLPAPRAAAFAPIENALASEQPEQALNLAEGLFMEGAMQFNLNLQVLSLNALKKLNKLPLVHWLEQQLVNLNEQFPALVSLQYDDGSPLCSSVNKEFLKELSHSAKTESVSSQSSAFDEQYSELIQDVEKGQLSTALIKVDQINILNDFDKAQAQLLKAKLLIKAEHYEHALALLNVLLKQIKAHDLAQWQQCFCMEVWRFSKQCYASLSQTPEDEMSLAAKHISQQMMVTNPAQALAWV</sequence>
<protein>
    <submittedName>
        <fullName evidence="3">Type VI secretion system protein</fullName>
    </submittedName>
</protein>
<feature type="region of interest" description="Disordered" evidence="1">
    <location>
        <begin position="175"/>
        <end position="199"/>
    </location>
</feature>
<comment type="caution">
    <text evidence="3">The sequence shown here is derived from an EMBL/GenBank/DDBJ whole genome shotgun (WGS) entry which is preliminary data.</text>
</comment>
<evidence type="ECO:0000313" key="4">
    <source>
        <dbReference type="Proteomes" id="UP000519126"/>
    </source>
</evidence>
<dbReference type="AlphaFoldDB" id="A0A7X9U4J8"/>
<evidence type="ECO:0000313" key="3">
    <source>
        <dbReference type="EMBL" id="NMF47470.1"/>
    </source>
</evidence>
<accession>A0A7X9U4J8</accession>
<organism evidence="3 4">
    <name type="scientific">Pseudoalteromonas arctica</name>
    <dbReference type="NCBI Taxonomy" id="394751"/>
    <lineage>
        <taxon>Bacteria</taxon>
        <taxon>Pseudomonadati</taxon>
        <taxon>Pseudomonadota</taxon>
        <taxon>Gammaproteobacteria</taxon>
        <taxon>Alteromonadales</taxon>
        <taxon>Pseudoalteromonadaceae</taxon>
        <taxon>Pseudoalteromonas</taxon>
    </lineage>
</organism>
<gene>
    <name evidence="3" type="ORF">HHL01_04675</name>
</gene>
<reference evidence="3 4" key="1">
    <citation type="submission" date="2020-04" db="EMBL/GenBank/DDBJ databases">
        <title>Genome Sequencing and Assembley of Pseudoalteromonas artica.</title>
        <authorList>
            <person name="Akerly B."/>
            <person name="Cook G."/>
        </authorList>
    </citation>
    <scope>NUCLEOTIDE SEQUENCE [LARGE SCALE GENOMIC DNA]</scope>
    <source>
        <strain evidence="3 4">NEC-BIFX-0059</strain>
    </source>
</reference>
<dbReference type="Pfam" id="PF16989">
    <property type="entry name" value="T6SS_VasJ"/>
    <property type="match status" value="1"/>
</dbReference>
<dbReference type="Pfam" id="PF06812">
    <property type="entry name" value="ImpA_N"/>
    <property type="match status" value="1"/>
</dbReference>